<dbReference type="EMBL" id="BSXV01000662">
    <property type="protein sequence ID" value="GME90079.1"/>
    <property type="molecule type" value="Genomic_DNA"/>
</dbReference>
<gene>
    <name evidence="1" type="ORF">Cboi01_000168200</name>
</gene>
<sequence length="597" mass="66799">MTIENIKTDVLIVGAGPSGLMLACVLRRFGIKTKLIDSRPEKVSLGKADGIQPKSLETFEQLGLLERLLPLGVKVYDITFWKPDGNSKIKRFSREVHFPAEYADLRRPYILLTHQGMVEGIFLDDISLRGSDVDTNTAFESYSIGDATLEYPVRSTLISNGEKFTVESKYVVGCDGAHSKVRKSMPNSKMEGESSDSSWGVIDGVLDTDFPDFWTKTVIKSADAGSVLGIPRERNLTRLYIELEQQDLKNQLTDENMKYVQQSAKKIMAPYRLEWKSVEWFGIYSVGQRVATSFSDRNRAFIVGDASHTHSPKAAQGLNVSIHDAWNLGWKISQVLKGYAPDSLLDTYELERKKIGQDLIDFDKVHAKAFDVGDQVELAKNFQQNVQFISGVGATYGENVINQQAETIAKFVPGQLPCPANVERFIDSNPVSLETATPIIGQYNLVFMIGDYKESKTFLESFSKSILADESYIAQLLEKFPTDLKEFDLESDKLIRQRYTPVSELFTVSTVAKGDKYSFEIAELPKFFSTYEWSVYIESCSAGPSEKWTTVPSPVTIFVIRPDGYCGTLKGFDASEEGAIDASTWIQNYFKAITSLS</sequence>
<proteinExistence type="predicted"/>
<keyword evidence="2" id="KW-1185">Reference proteome</keyword>
<name>A0ACB5TKR7_CANBO</name>
<reference evidence="1" key="1">
    <citation type="submission" date="2023-04" db="EMBL/GenBank/DDBJ databases">
        <title>Candida boidinii NBRC 1967.</title>
        <authorList>
            <person name="Ichikawa N."/>
            <person name="Sato H."/>
            <person name="Tonouchi N."/>
        </authorList>
    </citation>
    <scope>NUCLEOTIDE SEQUENCE</scope>
    <source>
        <strain evidence="1">NBRC 1967</strain>
    </source>
</reference>
<protein>
    <submittedName>
        <fullName evidence="1">Unnamed protein product</fullName>
    </submittedName>
</protein>
<evidence type="ECO:0000313" key="1">
    <source>
        <dbReference type="EMBL" id="GME90079.1"/>
    </source>
</evidence>
<evidence type="ECO:0000313" key="2">
    <source>
        <dbReference type="Proteomes" id="UP001165101"/>
    </source>
</evidence>
<accession>A0ACB5TKR7</accession>
<comment type="caution">
    <text evidence="1">The sequence shown here is derived from an EMBL/GenBank/DDBJ whole genome shotgun (WGS) entry which is preliminary data.</text>
</comment>
<organism evidence="1 2">
    <name type="scientific">Candida boidinii</name>
    <name type="common">Yeast</name>
    <dbReference type="NCBI Taxonomy" id="5477"/>
    <lineage>
        <taxon>Eukaryota</taxon>
        <taxon>Fungi</taxon>
        <taxon>Dikarya</taxon>
        <taxon>Ascomycota</taxon>
        <taxon>Saccharomycotina</taxon>
        <taxon>Pichiomycetes</taxon>
        <taxon>Pichiales</taxon>
        <taxon>Pichiaceae</taxon>
        <taxon>Ogataea</taxon>
        <taxon>Ogataea/Candida clade</taxon>
    </lineage>
</organism>
<dbReference type="Proteomes" id="UP001165101">
    <property type="component" value="Unassembled WGS sequence"/>
</dbReference>